<comment type="caution">
    <text evidence="1">The sequence shown here is derived from an EMBL/GenBank/DDBJ whole genome shotgun (WGS) entry which is preliminary data.</text>
</comment>
<dbReference type="Proteomes" id="UP001164250">
    <property type="component" value="Chromosome 15"/>
</dbReference>
<evidence type="ECO:0000313" key="2">
    <source>
        <dbReference type="Proteomes" id="UP001164250"/>
    </source>
</evidence>
<keyword evidence="2" id="KW-1185">Reference proteome</keyword>
<name>A0ACC0ZXR3_9ROSI</name>
<proteinExistence type="predicted"/>
<protein>
    <submittedName>
        <fullName evidence="1">Uncharacterized protein</fullName>
    </submittedName>
</protein>
<organism evidence="1 2">
    <name type="scientific">Pistacia atlantica</name>
    <dbReference type="NCBI Taxonomy" id="434234"/>
    <lineage>
        <taxon>Eukaryota</taxon>
        <taxon>Viridiplantae</taxon>
        <taxon>Streptophyta</taxon>
        <taxon>Embryophyta</taxon>
        <taxon>Tracheophyta</taxon>
        <taxon>Spermatophyta</taxon>
        <taxon>Magnoliopsida</taxon>
        <taxon>eudicotyledons</taxon>
        <taxon>Gunneridae</taxon>
        <taxon>Pentapetalae</taxon>
        <taxon>rosids</taxon>
        <taxon>malvids</taxon>
        <taxon>Sapindales</taxon>
        <taxon>Anacardiaceae</taxon>
        <taxon>Pistacia</taxon>
    </lineage>
</organism>
<reference evidence="2" key="1">
    <citation type="journal article" date="2023" name="G3 (Bethesda)">
        <title>Genome assembly and association tests identify interacting loci associated with vigor, precocity, and sex in interspecific pistachio rootstocks.</title>
        <authorList>
            <person name="Palmer W."/>
            <person name="Jacygrad E."/>
            <person name="Sagayaradj S."/>
            <person name="Cavanaugh K."/>
            <person name="Han R."/>
            <person name="Bertier L."/>
            <person name="Beede B."/>
            <person name="Kafkas S."/>
            <person name="Golino D."/>
            <person name="Preece J."/>
            <person name="Michelmore R."/>
        </authorList>
    </citation>
    <scope>NUCLEOTIDE SEQUENCE [LARGE SCALE GENOMIC DNA]</scope>
</reference>
<gene>
    <name evidence="1" type="ORF">Patl1_33935</name>
</gene>
<evidence type="ECO:0000313" key="1">
    <source>
        <dbReference type="EMBL" id="KAJ0076428.1"/>
    </source>
</evidence>
<sequence length="435" mass="48123">MLDRQVVFLAVKLCLVSVSVVCNSKLGAAYDEHAATKLSDDVSAGFISIDCGASGDYKDNETGLFYEYPGDSYDRIWIDLNFDDWNRISTDSTIYAPNIDDGNYKVPDEVLKTAATSQDAMSPLSLFFNPSDSTSQCYVYFHFTEIQNLYQKRVLIIELNGRNLTEVTLDYLKPTTITPNDLTITGTGLHIFIYAVEGSHFVSDFPPMLNAVEVFVSLELPLSPTYPNDAQSLSNLEAIEVLDLSYNNLTGSIPEFLAQLPNLKVLNLTGNSFTGSVPSALLEKVKDKTLLFRMWNSGILSRKADIYSFGIILFELITGKPVINERGQESPVHILHLVGPLIETRDTQRMVDPGFNGQFNANAAWKMVNIANLCTQRDGDARPGISYILAELKECLAEEMNPGTTCMTDSFMSASSNLPEEPSSDHGLELALIPW</sequence>
<accession>A0ACC0ZXR3</accession>
<dbReference type="EMBL" id="CM047910">
    <property type="protein sequence ID" value="KAJ0076428.1"/>
    <property type="molecule type" value="Genomic_DNA"/>
</dbReference>